<protein>
    <recommendedName>
        <fullName evidence="3">DUF1257 domain-containing protein</fullName>
    </recommendedName>
</protein>
<accession>A0A5C6AD95</accession>
<dbReference type="OrthoDB" id="274993at2"/>
<dbReference type="InterPro" id="IPR009666">
    <property type="entry name" value="Uncharacterised_Ycf35"/>
</dbReference>
<dbReference type="Pfam" id="PF06868">
    <property type="entry name" value="DUF1257"/>
    <property type="match status" value="1"/>
</dbReference>
<dbReference type="EMBL" id="SJPM01000004">
    <property type="protein sequence ID" value="TWT97278.1"/>
    <property type="molecule type" value="Genomic_DNA"/>
</dbReference>
<evidence type="ECO:0000313" key="2">
    <source>
        <dbReference type="Proteomes" id="UP000316213"/>
    </source>
</evidence>
<gene>
    <name evidence="1" type="ORF">Pla100_24280</name>
</gene>
<sequence length="104" mass="11621">MRLACRRNELAGPVQGTAKLFSSEATGYLVQLPRWRYPVVCDTDSGSVVYDNYEGHWGDQSHLDKLLQSYATEKCKLEARRQGHTVTEQTLSDGSIKLTVCVGE</sequence>
<dbReference type="Proteomes" id="UP000316213">
    <property type="component" value="Unassembled WGS sequence"/>
</dbReference>
<comment type="caution">
    <text evidence="1">The sequence shown here is derived from an EMBL/GenBank/DDBJ whole genome shotgun (WGS) entry which is preliminary data.</text>
</comment>
<reference evidence="1 2" key="1">
    <citation type="submission" date="2019-02" db="EMBL/GenBank/DDBJ databases">
        <title>Deep-cultivation of Planctomycetes and their phenomic and genomic characterization uncovers novel biology.</title>
        <authorList>
            <person name="Wiegand S."/>
            <person name="Jogler M."/>
            <person name="Boedeker C."/>
            <person name="Pinto D."/>
            <person name="Vollmers J."/>
            <person name="Rivas-Marin E."/>
            <person name="Kohn T."/>
            <person name="Peeters S.H."/>
            <person name="Heuer A."/>
            <person name="Rast P."/>
            <person name="Oberbeckmann S."/>
            <person name="Bunk B."/>
            <person name="Jeske O."/>
            <person name="Meyerdierks A."/>
            <person name="Storesund J.E."/>
            <person name="Kallscheuer N."/>
            <person name="Luecker S."/>
            <person name="Lage O.M."/>
            <person name="Pohl T."/>
            <person name="Merkel B.J."/>
            <person name="Hornburger P."/>
            <person name="Mueller R.-W."/>
            <person name="Bruemmer F."/>
            <person name="Labrenz M."/>
            <person name="Spormann A.M."/>
            <person name="Op Den Camp H."/>
            <person name="Overmann J."/>
            <person name="Amann R."/>
            <person name="Jetten M.S.M."/>
            <person name="Mascher T."/>
            <person name="Medema M.H."/>
            <person name="Devos D.P."/>
            <person name="Kaster A.-K."/>
            <person name="Ovreas L."/>
            <person name="Rohde M."/>
            <person name="Galperin M.Y."/>
            <person name="Jogler C."/>
        </authorList>
    </citation>
    <scope>NUCLEOTIDE SEQUENCE [LARGE SCALE GENOMIC DNA]</scope>
    <source>
        <strain evidence="1 2">Pla100</strain>
    </source>
</reference>
<dbReference type="AlphaFoldDB" id="A0A5C6AD95"/>
<proteinExistence type="predicted"/>
<name>A0A5C6AD95_9BACT</name>
<keyword evidence="2" id="KW-1185">Reference proteome</keyword>
<evidence type="ECO:0008006" key="3">
    <source>
        <dbReference type="Google" id="ProtNLM"/>
    </source>
</evidence>
<evidence type="ECO:0000313" key="1">
    <source>
        <dbReference type="EMBL" id="TWT97278.1"/>
    </source>
</evidence>
<organism evidence="1 2">
    <name type="scientific">Neorhodopirellula pilleata</name>
    <dbReference type="NCBI Taxonomy" id="2714738"/>
    <lineage>
        <taxon>Bacteria</taxon>
        <taxon>Pseudomonadati</taxon>
        <taxon>Planctomycetota</taxon>
        <taxon>Planctomycetia</taxon>
        <taxon>Pirellulales</taxon>
        <taxon>Pirellulaceae</taxon>
        <taxon>Neorhodopirellula</taxon>
    </lineage>
</organism>